<evidence type="ECO:0000256" key="1">
    <source>
        <dbReference type="SAM" id="Coils"/>
    </source>
</evidence>
<reference evidence="3" key="1">
    <citation type="submission" date="2020-05" db="EMBL/GenBank/DDBJ databases">
        <authorList>
            <person name="Chiriac C."/>
            <person name="Salcher M."/>
            <person name="Ghai R."/>
            <person name="Kavagutti S V."/>
        </authorList>
    </citation>
    <scope>NUCLEOTIDE SEQUENCE</scope>
</reference>
<dbReference type="EMBL" id="LR798355">
    <property type="protein sequence ID" value="CAB5225821.1"/>
    <property type="molecule type" value="Genomic_DNA"/>
</dbReference>
<feature type="coiled-coil region" evidence="1">
    <location>
        <begin position="47"/>
        <end position="112"/>
    </location>
</feature>
<protein>
    <submittedName>
        <fullName evidence="3">Phage head morphogenesis domain</fullName>
    </submittedName>
</protein>
<feature type="domain" description="Phage head morphogenesis" evidence="2">
    <location>
        <begin position="182"/>
        <end position="288"/>
    </location>
</feature>
<keyword evidence="1" id="KW-0175">Coiled coil</keyword>
<gene>
    <name evidence="3" type="ORF">UFOVP757_4</name>
</gene>
<dbReference type="Pfam" id="PF04233">
    <property type="entry name" value="Phage_Mu_F"/>
    <property type="match status" value="1"/>
</dbReference>
<accession>A0A6J7XD86</accession>
<dbReference type="InterPro" id="IPR006528">
    <property type="entry name" value="Phage_head_morphogenesis_dom"/>
</dbReference>
<name>A0A6J7XD86_9CAUD</name>
<proteinExistence type="predicted"/>
<evidence type="ECO:0000259" key="2">
    <source>
        <dbReference type="Pfam" id="PF04233"/>
    </source>
</evidence>
<sequence length="693" mass="77305">MYYGKPYLRIKATDSLVIKRMESVYAYSQRFRTALLNEEDKAVNEIRDAYTTSISSLEEELSGMESRAKDYEARGLNFDTLSAMMDRTRQMIKELELRVNTVNEEAVQYILDGQESSVNAVDKNTGKLIASTDPLLPKEITATATYNRIPKEALTSFIGSSSPDSPLGKLISGLAKDTSERFRNTLATAIVSGNNPRQVARDLEKVIQSAQTDINVSRSRLETIARTEMIRSAREGQKYLYESNPAVVGYQRQATQDGRTCLACLALSGKKYPTSEIMPSHPNCRCVMLPITLSAEYILGESTDPGLNFPAIGPEALLSGMSEGEKLQIMGPSRYALYQQGVPLDKMVNVVGNETWGPTTQVLPLSRIGKGKIPADKKLVIPPPPGSGPGTPAPAPVTPTVAPAIPAPKVTKPLPAPLPVGPVIGDRSARNPNRVWNGDRYVVDVKAVTDFIERTISTLGVKPNAANYSSWSDYKDERLDWEARLKPAKDQYFQMLLADTPSEVTVNAKENRKEIERILNLINQIVEKRPVKLDVNVERGGSRAYYQAGTRTIRIDKATESGKAPDWKGIQSLSDIYRFTSHLRPTEWFSTLTHEYGHHLDHQLPGSKEARRKAFEDRTAGEPMLTEGPLSSWGFTYKKDKFFDKYVGRVYDSNPDRHGVEIPSMGLEYMVRDPFELYKQDPETLKHILEHIL</sequence>
<organism evidence="3">
    <name type="scientific">uncultured Caudovirales phage</name>
    <dbReference type="NCBI Taxonomy" id="2100421"/>
    <lineage>
        <taxon>Viruses</taxon>
        <taxon>Duplodnaviria</taxon>
        <taxon>Heunggongvirae</taxon>
        <taxon>Uroviricota</taxon>
        <taxon>Caudoviricetes</taxon>
        <taxon>Peduoviridae</taxon>
        <taxon>Maltschvirus</taxon>
        <taxon>Maltschvirus maltsch</taxon>
    </lineage>
</organism>
<dbReference type="NCBIfam" id="TIGR01641">
    <property type="entry name" value="phageSPP1_gp7"/>
    <property type="match status" value="1"/>
</dbReference>
<evidence type="ECO:0000313" key="3">
    <source>
        <dbReference type="EMBL" id="CAB5225821.1"/>
    </source>
</evidence>